<dbReference type="Proteomes" id="UP001162164">
    <property type="component" value="Unassembled WGS sequence"/>
</dbReference>
<sequence length="73" mass="8769">MLFYFRQCCILAPKMADRPIKIIRELKNHFGNGHFENVAEYDYRISKLSLIKFIFLTKIFNFKIRSLDDVSNH</sequence>
<evidence type="ECO:0000313" key="1">
    <source>
        <dbReference type="EMBL" id="KAJ8982966.1"/>
    </source>
</evidence>
<dbReference type="EMBL" id="JAPWTJ010000098">
    <property type="protein sequence ID" value="KAJ8982966.1"/>
    <property type="molecule type" value="Genomic_DNA"/>
</dbReference>
<proteinExistence type="predicted"/>
<name>A0ABQ9JX88_9CUCU</name>
<evidence type="ECO:0000313" key="2">
    <source>
        <dbReference type="Proteomes" id="UP001162164"/>
    </source>
</evidence>
<protein>
    <submittedName>
        <fullName evidence="1">Uncharacterized protein</fullName>
    </submittedName>
</protein>
<organism evidence="1 2">
    <name type="scientific">Molorchus minor</name>
    <dbReference type="NCBI Taxonomy" id="1323400"/>
    <lineage>
        <taxon>Eukaryota</taxon>
        <taxon>Metazoa</taxon>
        <taxon>Ecdysozoa</taxon>
        <taxon>Arthropoda</taxon>
        <taxon>Hexapoda</taxon>
        <taxon>Insecta</taxon>
        <taxon>Pterygota</taxon>
        <taxon>Neoptera</taxon>
        <taxon>Endopterygota</taxon>
        <taxon>Coleoptera</taxon>
        <taxon>Polyphaga</taxon>
        <taxon>Cucujiformia</taxon>
        <taxon>Chrysomeloidea</taxon>
        <taxon>Cerambycidae</taxon>
        <taxon>Lamiinae</taxon>
        <taxon>Monochamini</taxon>
        <taxon>Molorchus</taxon>
    </lineage>
</organism>
<comment type="caution">
    <text evidence="1">The sequence shown here is derived from an EMBL/GenBank/DDBJ whole genome shotgun (WGS) entry which is preliminary data.</text>
</comment>
<gene>
    <name evidence="1" type="ORF">NQ317_001406</name>
</gene>
<keyword evidence="2" id="KW-1185">Reference proteome</keyword>
<reference evidence="1" key="1">
    <citation type="journal article" date="2023" name="Insect Mol. Biol.">
        <title>Genome sequencing provides insights into the evolution of gene families encoding plant cell wall-degrading enzymes in longhorned beetles.</title>
        <authorList>
            <person name="Shin N.R."/>
            <person name="Okamura Y."/>
            <person name="Kirsch R."/>
            <person name="Pauchet Y."/>
        </authorList>
    </citation>
    <scope>NUCLEOTIDE SEQUENCE</scope>
    <source>
        <strain evidence="1">MMC_N1</strain>
    </source>
</reference>
<accession>A0ABQ9JX88</accession>